<evidence type="ECO:0000313" key="1">
    <source>
        <dbReference type="EMBL" id="KAK8062612.1"/>
    </source>
</evidence>
<keyword evidence="2" id="KW-1185">Reference proteome</keyword>
<dbReference type="GeneID" id="92052083"/>
<dbReference type="Proteomes" id="UP001433268">
    <property type="component" value="Unassembled WGS sequence"/>
</dbReference>
<sequence length="68" mass="7344">MALGVFRQIAVRQRTKNLGSSLGKLTEALERISPGPTVLDNASEHFGALCNGAATTRQLYPDFHNFGV</sequence>
<name>A0ABR1UUL9_9PEZI</name>
<gene>
    <name evidence="1" type="ORF">PG997_014709</name>
</gene>
<evidence type="ECO:0000313" key="2">
    <source>
        <dbReference type="Proteomes" id="UP001433268"/>
    </source>
</evidence>
<organism evidence="1 2">
    <name type="scientific">Apiospora hydei</name>
    <dbReference type="NCBI Taxonomy" id="1337664"/>
    <lineage>
        <taxon>Eukaryota</taxon>
        <taxon>Fungi</taxon>
        <taxon>Dikarya</taxon>
        <taxon>Ascomycota</taxon>
        <taxon>Pezizomycotina</taxon>
        <taxon>Sordariomycetes</taxon>
        <taxon>Xylariomycetidae</taxon>
        <taxon>Amphisphaeriales</taxon>
        <taxon>Apiosporaceae</taxon>
        <taxon>Apiospora</taxon>
    </lineage>
</organism>
<dbReference type="RefSeq" id="XP_066661211.1">
    <property type="nucleotide sequence ID" value="XM_066819023.1"/>
</dbReference>
<reference evidence="1 2" key="1">
    <citation type="submission" date="2023-01" db="EMBL/GenBank/DDBJ databases">
        <title>Analysis of 21 Apiospora genomes using comparative genomics revels a genus with tremendous synthesis potential of carbohydrate active enzymes and secondary metabolites.</title>
        <authorList>
            <person name="Sorensen T."/>
        </authorList>
    </citation>
    <scope>NUCLEOTIDE SEQUENCE [LARGE SCALE GENOMIC DNA]</scope>
    <source>
        <strain evidence="1 2">CBS 114990</strain>
    </source>
</reference>
<protein>
    <submittedName>
        <fullName evidence="1">Uncharacterized protein</fullName>
    </submittedName>
</protein>
<accession>A0ABR1UUL9</accession>
<dbReference type="EMBL" id="JAQQWN010000010">
    <property type="protein sequence ID" value="KAK8062612.1"/>
    <property type="molecule type" value="Genomic_DNA"/>
</dbReference>
<comment type="caution">
    <text evidence="1">The sequence shown here is derived from an EMBL/GenBank/DDBJ whole genome shotgun (WGS) entry which is preliminary data.</text>
</comment>
<proteinExistence type="predicted"/>